<comment type="caution">
    <text evidence="2">The sequence shown here is derived from an EMBL/GenBank/DDBJ whole genome shotgun (WGS) entry which is preliminary data.</text>
</comment>
<protein>
    <submittedName>
        <fullName evidence="2">YggT family protein</fullName>
    </submittedName>
</protein>
<dbReference type="Proteomes" id="UP000244989">
    <property type="component" value="Unassembled WGS sequence"/>
</dbReference>
<keyword evidence="1" id="KW-0812">Transmembrane</keyword>
<evidence type="ECO:0000313" key="3">
    <source>
        <dbReference type="Proteomes" id="UP000244989"/>
    </source>
</evidence>
<keyword evidence="1" id="KW-0472">Membrane</keyword>
<dbReference type="RefSeq" id="WP_108432539.1">
    <property type="nucleotide sequence ID" value="NZ_CP026947.1"/>
</dbReference>
<gene>
    <name evidence="2" type="ORF">DF222_06390</name>
</gene>
<dbReference type="KEGG" id="cyz:C3B44_03730"/>
<dbReference type="AlphaFoldDB" id="A0A2U1T6J8"/>
<dbReference type="EMBL" id="QEEZ01000010">
    <property type="protein sequence ID" value="PWC01627.1"/>
    <property type="molecule type" value="Genomic_DNA"/>
</dbReference>
<sequence>MILTGTVILILLRLYTLVLIARIITEMIQSFSKQFRPPRWFAVAAEPIFLITDPPVKLLRRLIPPLRTGNVGIDVSVIVLFIILIVIQAIVMAVFF</sequence>
<organism evidence="2 3">
    <name type="scientific">Corynebacterium yudongzhengii</name>
    <dbReference type="NCBI Taxonomy" id="2080740"/>
    <lineage>
        <taxon>Bacteria</taxon>
        <taxon>Bacillati</taxon>
        <taxon>Actinomycetota</taxon>
        <taxon>Actinomycetes</taxon>
        <taxon>Mycobacteriales</taxon>
        <taxon>Corynebacteriaceae</taxon>
        <taxon>Corynebacterium</taxon>
    </lineage>
</organism>
<feature type="transmembrane region" description="Helical" evidence="1">
    <location>
        <begin position="71"/>
        <end position="95"/>
    </location>
</feature>
<evidence type="ECO:0000313" key="2">
    <source>
        <dbReference type="EMBL" id="PWC01627.1"/>
    </source>
</evidence>
<accession>A0A2U1T6J8</accession>
<reference evidence="3" key="1">
    <citation type="submission" date="2018-04" db="EMBL/GenBank/DDBJ databases">
        <authorList>
            <person name="Liu S."/>
            <person name="Wang Z."/>
            <person name="Li J."/>
        </authorList>
    </citation>
    <scope>NUCLEOTIDE SEQUENCE [LARGE SCALE GENOMIC DNA]</scope>
    <source>
        <strain evidence="3">2189</strain>
    </source>
</reference>
<proteinExistence type="predicted"/>
<dbReference type="Pfam" id="PF02325">
    <property type="entry name" value="CCB3_YggT"/>
    <property type="match status" value="1"/>
</dbReference>
<dbReference type="InterPro" id="IPR003425">
    <property type="entry name" value="CCB3/YggT"/>
</dbReference>
<keyword evidence="3" id="KW-1185">Reference proteome</keyword>
<evidence type="ECO:0000256" key="1">
    <source>
        <dbReference type="SAM" id="Phobius"/>
    </source>
</evidence>
<feature type="transmembrane region" description="Helical" evidence="1">
    <location>
        <begin position="6"/>
        <end position="24"/>
    </location>
</feature>
<name>A0A2U1T6J8_9CORY</name>
<keyword evidence="1" id="KW-1133">Transmembrane helix</keyword>
<dbReference type="GO" id="GO:0016020">
    <property type="term" value="C:membrane"/>
    <property type="evidence" value="ECO:0007669"/>
    <property type="project" value="InterPro"/>
</dbReference>
<dbReference type="OrthoDB" id="3216131at2"/>